<dbReference type="STRING" id="1330018.A0A167H1V8"/>
<evidence type="ECO:0000259" key="1">
    <source>
        <dbReference type="Pfam" id="PF22998"/>
    </source>
</evidence>
<proteinExistence type="predicted"/>
<dbReference type="AlphaFoldDB" id="A0A167H1V8"/>
<dbReference type="EMBL" id="KV417328">
    <property type="protein sequence ID" value="KZO91145.1"/>
    <property type="molecule type" value="Genomic_DNA"/>
</dbReference>
<keyword evidence="3" id="KW-1185">Reference proteome</keyword>
<accession>A0A167H1V8</accession>
<evidence type="ECO:0000313" key="2">
    <source>
        <dbReference type="EMBL" id="KZO91145.1"/>
    </source>
</evidence>
<dbReference type="Proteomes" id="UP000076738">
    <property type="component" value="Unassembled WGS sequence"/>
</dbReference>
<dbReference type="OrthoDB" id="2020070at2759"/>
<dbReference type="PANTHER" id="PTHR34815">
    <property type="entry name" value="LYSINE ACETYLTRANSFERASE"/>
    <property type="match status" value="1"/>
</dbReference>
<dbReference type="Pfam" id="PF22998">
    <property type="entry name" value="GNAT_LYC1-like"/>
    <property type="match status" value="1"/>
</dbReference>
<protein>
    <recommendedName>
        <fullName evidence="1">LYC1 C-terminal domain-containing protein</fullName>
    </recommendedName>
</protein>
<sequence>MASLASWTLVRANREQTIESRKRNFHEWNRGLNIDQYLKLHDDLDIYEHAADAKLNTWVLVDRNDPSSLNYLCACETYRRTGLVATSGGVKEVTAYAVASVYTPVVNRKQGYARQMLRLLHHVIGIKGGLPEFPAEWGSPPSSEGFGDGKFSILYSDVGPKFYTTCGPTPSAPGWIVQNPYEVVWTLEGHTDGDQSRVKLLKDTDLEDVLAKDAALIKKEMVGATGPCVSFTANNGVNNYLVQRSIFRTVLTNGRRADAWGAVLPEHERQPFSFLTWTPDPLDFTITRLRADPESLPVLIAAAKKIAAERKAVEIVAWAVPEGLQEACKVLGGVQRTRTNHLPSVHVYDADGEKFEWIHNEKFSWC</sequence>
<reference evidence="2 3" key="1">
    <citation type="journal article" date="2016" name="Mol. Biol. Evol.">
        <title>Comparative Genomics of Early-Diverging Mushroom-Forming Fungi Provides Insights into the Origins of Lignocellulose Decay Capabilities.</title>
        <authorList>
            <person name="Nagy L.G."/>
            <person name="Riley R."/>
            <person name="Tritt A."/>
            <person name="Adam C."/>
            <person name="Daum C."/>
            <person name="Floudas D."/>
            <person name="Sun H."/>
            <person name="Yadav J.S."/>
            <person name="Pangilinan J."/>
            <person name="Larsson K.H."/>
            <person name="Matsuura K."/>
            <person name="Barry K."/>
            <person name="Labutti K."/>
            <person name="Kuo R."/>
            <person name="Ohm R.A."/>
            <person name="Bhattacharya S.S."/>
            <person name="Shirouzu T."/>
            <person name="Yoshinaga Y."/>
            <person name="Martin F.M."/>
            <person name="Grigoriev I.V."/>
            <person name="Hibbett D.S."/>
        </authorList>
    </citation>
    <scope>NUCLEOTIDE SEQUENCE [LARGE SCALE GENOMIC DNA]</scope>
    <source>
        <strain evidence="2 3">TUFC12733</strain>
    </source>
</reference>
<dbReference type="PANTHER" id="PTHR34815:SF2">
    <property type="entry name" value="N-ACETYLTRANSFERASE DOMAIN-CONTAINING PROTEIN"/>
    <property type="match status" value="1"/>
</dbReference>
<organism evidence="2 3">
    <name type="scientific">Calocera viscosa (strain TUFC12733)</name>
    <dbReference type="NCBI Taxonomy" id="1330018"/>
    <lineage>
        <taxon>Eukaryota</taxon>
        <taxon>Fungi</taxon>
        <taxon>Dikarya</taxon>
        <taxon>Basidiomycota</taxon>
        <taxon>Agaricomycotina</taxon>
        <taxon>Dacrymycetes</taxon>
        <taxon>Dacrymycetales</taxon>
        <taxon>Dacrymycetaceae</taxon>
        <taxon>Calocera</taxon>
    </lineage>
</organism>
<gene>
    <name evidence="2" type="ORF">CALVIDRAFT_367691</name>
</gene>
<feature type="domain" description="LYC1 C-terminal" evidence="1">
    <location>
        <begin position="188"/>
        <end position="366"/>
    </location>
</feature>
<dbReference type="InterPro" id="IPR053013">
    <property type="entry name" value="LAT"/>
</dbReference>
<dbReference type="InterPro" id="IPR055100">
    <property type="entry name" value="GNAT_LYC1-like"/>
</dbReference>
<name>A0A167H1V8_CALVF</name>
<evidence type="ECO:0000313" key="3">
    <source>
        <dbReference type="Proteomes" id="UP000076738"/>
    </source>
</evidence>